<dbReference type="InterPro" id="IPR031886">
    <property type="entry name" value="DUF4765"/>
</dbReference>
<name>A0A0F3V7L3_ECOLX</name>
<proteinExistence type="predicted"/>
<evidence type="ECO:0000259" key="1">
    <source>
        <dbReference type="Pfam" id="PF15962"/>
    </source>
</evidence>
<dbReference type="Proteomes" id="UP000248865">
    <property type="component" value="Unassembled WGS sequence"/>
</dbReference>
<evidence type="ECO:0000313" key="2">
    <source>
        <dbReference type="EMBL" id="PZZ58695.1"/>
    </source>
</evidence>
<organism evidence="2 4">
    <name type="scientific">Escherichia coli</name>
    <dbReference type="NCBI Taxonomy" id="562"/>
    <lineage>
        <taxon>Bacteria</taxon>
        <taxon>Pseudomonadati</taxon>
        <taxon>Pseudomonadota</taxon>
        <taxon>Gammaproteobacteria</taxon>
        <taxon>Enterobacterales</taxon>
        <taxon>Enterobacteriaceae</taxon>
        <taxon>Escherichia</taxon>
    </lineage>
</organism>
<dbReference type="RefSeq" id="WP_001370486.1">
    <property type="nucleotide sequence ID" value="NZ_AP027159.1"/>
</dbReference>
<evidence type="ECO:0000313" key="4">
    <source>
        <dbReference type="Proteomes" id="UP000248865"/>
    </source>
</evidence>
<reference evidence="3 5" key="2">
    <citation type="submission" date="2018-12" db="EMBL/GenBank/DDBJ databases">
        <title>Food and Water Safety Consortium.</title>
        <authorList>
            <person name="Tyson S."/>
            <person name="Peterson C.-L."/>
            <person name="Olson A."/>
            <person name="Tyler S."/>
            <person name="Cabral J."/>
            <person name="Lynch T."/>
            <person name="Knox N."/>
            <person name="Van Domselaar G."/>
            <person name="Graham M."/>
        </authorList>
    </citation>
    <scope>NUCLEOTIDE SEQUENCE [LARGE SCALE GENOMIC DNA]</scope>
    <source>
        <strain evidence="3 5">FWSEC0419</strain>
    </source>
</reference>
<dbReference type="Proteomes" id="UP000305093">
    <property type="component" value="Unassembled WGS sequence"/>
</dbReference>
<sequence>MKITNYILPTSRTHGSFSTIKSWDTMNYIKHLIRHTNDPVFEEQFYKITQSHIDFDKRAKDEKNDTINIYDNFFYSSNDDLDSKIRSMLNNLYEKSLTFRRIINYYVKEINLSDYGFLKCKILPAYAYNYEMENDAPPKILIPIDHNLNFIDAKYNGETYRGNEEFAINLFLQHILHNDIQEQTSIDLYTSIINKELDSNRKSYNNEIFNNFSFDKSVKLNSYNYIADDIEQVIDKGSKVQLEVYNLLSEEKIFEHKIMNNWTRSIKNILTTYLFMSSGAVTARNVQTFSPTINNESRIRLPRALPVGHPYPEEHKASGFSPFMMGGLSGDILPEILTGNGPSIFFNGKHNNQHDGAFGKIIDFTQNGNKISAKDKEIIKRYIFDKINVLIKEYFIRTGKNSHTPFEVFIKERLFNQYDIFKTLARDILAHPLVIYDAGYKNYHESLNAAIAINSRPLQEIHYGDVLYHYHKNDISLGVDTLYGRESFDIVLDAMNVYRKSKKMRVISNNEMKKSIKISELVIHNIIKKGLTNCLLKKDVLNARYDLIRDILRYSLNIRQGIKHDDVNRIAENIIKKYGITEGMNPKPRNARISKELLLLAVDRQIEWAKKHFITKDVLENVVSKCDLSSIFNVNKVLQNTILEFVHEINNISSARWMSKSEKNNKQKEAIEKFKKEVSHMNGGQQFIWGFDKVIQEGLSGLIELSIDINDSTNHRDKSSLSPDGRAVLHFLGTIWNMAMGAVPGYNALSGVSSILHSAIVKESSNICDYIQGAVRIGMDFVPGTRSDLHSRSLQIKYEALKHIEKNINDNIIYHPSNNANFYSVIESIDGNDFIYNEKQSKILEMKQDRGGNRYSAVDLNSSKYGYYEKVGGGFYRYIESFNPISSETPNKIVYKGESVDLTKEPNSELYSGRYSINNKQVNVYFFRDADGTFYKSEGLHGGGVIRYIDKPYSQLREGDIGYDEDLLDIYDDSPVLEDTLPALSSEIVPTPEHSIKQIYSKIKEGHIELSDSDIILCRGTTGIQAENIVEYKTAGGLPDSNPNVKAPDEYMAQQQVRIGRILPEYTSDLSVADRFSREHYLIVVKVKAKYITRGSVTESGWVIDKTAPVEPLAIIDRTFGMKENISMVNASK</sequence>
<evidence type="ECO:0000313" key="3">
    <source>
        <dbReference type="EMBL" id="TJF62365.1"/>
    </source>
</evidence>
<dbReference type="EMBL" id="RROO01000047">
    <property type="protein sequence ID" value="TJF62365.1"/>
    <property type="molecule type" value="Genomic_DNA"/>
</dbReference>
<dbReference type="Pfam" id="PF15962">
    <property type="entry name" value="DUF4765"/>
    <property type="match status" value="1"/>
</dbReference>
<dbReference type="AlphaFoldDB" id="A0A0F3V7L3"/>
<evidence type="ECO:0000313" key="5">
    <source>
        <dbReference type="Proteomes" id="UP000305093"/>
    </source>
</evidence>
<protein>
    <submittedName>
        <fullName evidence="2">DUF4765 domain-containing protein</fullName>
    </submittedName>
    <submittedName>
        <fullName evidence="3">DUF4765 family protein</fullName>
    </submittedName>
</protein>
<feature type="domain" description="DUF4765" evidence="1">
    <location>
        <begin position="10"/>
        <end position="1132"/>
    </location>
</feature>
<accession>A0A0F3V7L3</accession>
<comment type="caution">
    <text evidence="2">The sequence shown here is derived from an EMBL/GenBank/DDBJ whole genome shotgun (WGS) entry which is preliminary data.</text>
</comment>
<gene>
    <name evidence="3" type="ORF">C9194_20660</name>
    <name evidence="2" type="ORF">DIV22_27190</name>
</gene>
<reference evidence="2 4" key="1">
    <citation type="submission" date="2018-05" db="EMBL/GenBank/DDBJ databases">
        <title>Genomic sequencing of EHEC O26 New European Clone.</title>
        <authorList>
            <person name="Karnisova L."/>
            <person name="Nunvar J."/>
            <person name="Marejkova M."/>
            <person name="Mellmann A."/>
            <person name="Drevinek P."/>
            <person name="Blahova K."/>
            <person name="Bielaszewska M."/>
        </authorList>
    </citation>
    <scope>NUCLEOTIDE SEQUENCE [LARGE SCALE GENOMIC DNA]</scope>
    <source>
        <strain evidence="2 4">14-391</strain>
    </source>
</reference>
<dbReference type="EMBL" id="QFSS01000460">
    <property type="protein sequence ID" value="PZZ58695.1"/>
    <property type="molecule type" value="Genomic_DNA"/>
</dbReference>